<sequence length="89" mass="9926">MSRWVLYIALVCALFSGHSFGESRRSSNSGEKTTDKDTEGGWLACDGTEAEACHCEQEEIDCDKFSYSILDVMKSMTKNVSKTKLTCRT</sequence>
<gene>
    <name evidence="3" type="primary">Acey_s0621.g745</name>
    <name evidence="3" type="ORF">Y032_0621g745</name>
</gene>
<evidence type="ECO:0000256" key="1">
    <source>
        <dbReference type="SAM" id="MobiDB-lite"/>
    </source>
</evidence>
<proteinExistence type="predicted"/>
<dbReference type="EMBL" id="JARK01000221">
    <property type="protein sequence ID" value="EYC40268.1"/>
    <property type="molecule type" value="Genomic_DNA"/>
</dbReference>
<feature type="signal peptide" evidence="2">
    <location>
        <begin position="1"/>
        <end position="21"/>
    </location>
</feature>
<name>A0A016WML1_9BILA</name>
<dbReference type="Proteomes" id="UP000024635">
    <property type="component" value="Unassembled WGS sequence"/>
</dbReference>
<dbReference type="AlphaFoldDB" id="A0A016WML1"/>
<comment type="caution">
    <text evidence="3">The sequence shown here is derived from an EMBL/GenBank/DDBJ whole genome shotgun (WGS) entry which is preliminary data.</text>
</comment>
<evidence type="ECO:0000256" key="2">
    <source>
        <dbReference type="SAM" id="SignalP"/>
    </source>
</evidence>
<evidence type="ECO:0000313" key="4">
    <source>
        <dbReference type="Proteomes" id="UP000024635"/>
    </source>
</evidence>
<reference evidence="4" key="1">
    <citation type="journal article" date="2015" name="Nat. Genet.">
        <title>The genome and transcriptome of the zoonotic hookworm Ancylostoma ceylanicum identify infection-specific gene families.</title>
        <authorList>
            <person name="Schwarz E.M."/>
            <person name="Hu Y."/>
            <person name="Antoshechkin I."/>
            <person name="Miller M.M."/>
            <person name="Sternberg P.W."/>
            <person name="Aroian R.V."/>
        </authorList>
    </citation>
    <scope>NUCLEOTIDE SEQUENCE</scope>
    <source>
        <strain evidence="4">HY135</strain>
    </source>
</reference>
<keyword evidence="2" id="KW-0732">Signal</keyword>
<protein>
    <submittedName>
        <fullName evidence="3">Uncharacterized protein</fullName>
    </submittedName>
</protein>
<organism evidence="3 4">
    <name type="scientific">Ancylostoma ceylanicum</name>
    <dbReference type="NCBI Taxonomy" id="53326"/>
    <lineage>
        <taxon>Eukaryota</taxon>
        <taxon>Metazoa</taxon>
        <taxon>Ecdysozoa</taxon>
        <taxon>Nematoda</taxon>
        <taxon>Chromadorea</taxon>
        <taxon>Rhabditida</taxon>
        <taxon>Rhabditina</taxon>
        <taxon>Rhabditomorpha</taxon>
        <taxon>Strongyloidea</taxon>
        <taxon>Ancylostomatidae</taxon>
        <taxon>Ancylostomatinae</taxon>
        <taxon>Ancylostoma</taxon>
    </lineage>
</organism>
<accession>A0A016WML1</accession>
<evidence type="ECO:0000313" key="3">
    <source>
        <dbReference type="EMBL" id="EYC40268.1"/>
    </source>
</evidence>
<keyword evidence="4" id="KW-1185">Reference proteome</keyword>
<feature type="region of interest" description="Disordered" evidence="1">
    <location>
        <begin position="19"/>
        <end position="40"/>
    </location>
</feature>
<feature type="chain" id="PRO_5001494863" evidence="2">
    <location>
        <begin position="22"/>
        <end position="89"/>
    </location>
</feature>